<feature type="transmembrane region" description="Helical" evidence="1">
    <location>
        <begin position="591"/>
        <end position="611"/>
    </location>
</feature>
<feature type="transmembrane region" description="Helical" evidence="1">
    <location>
        <begin position="150"/>
        <end position="171"/>
    </location>
</feature>
<dbReference type="RefSeq" id="WP_162620297.1">
    <property type="nucleotide sequence ID" value="NZ_CP024988.1"/>
</dbReference>
<feature type="transmembrane region" description="Helical" evidence="1">
    <location>
        <begin position="220"/>
        <end position="238"/>
    </location>
</feature>
<keyword evidence="1" id="KW-1133">Transmembrane helix</keyword>
<dbReference type="KEGG" id="cpre:Csp1_27330"/>
<dbReference type="Proteomes" id="UP000247696">
    <property type="component" value="Chromosome"/>
</dbReference>
<feature type="transmembrane region" description="Helical" evidence="1">
    <location>
        <begin position="54"/>
        <end position="76"/>
    </location>
</feature>
<feature type="transmembrane region" description="Helical" evidence="1">
    <location>
        <begin position="296"/>
        <end position="318"/>
    </location>
</feature>
<proteinExistence type="predicted"/>
<feature type="transmembrane region" description="Helical" evidence="1">
    <location>
        <begin position="108"/>
        <end position="129"/>
    </location>
</feature>
<reference evidence="3" key="1">
    <citation type="submission" date="2017-11" db="EMBL/GenBank/DDBJ databases">
        <title>Otitis media/interna in a cat caused by the recently described species Corynebacterium provencense.</title>
        <authorList>
            <person name="Kittl S."/>
            <person name="Brodard I."/>
            <person name="Rychener L."/>
            <person name="Jores J."/>
            <person name="Roosje P."/>
            <person name="Gobeli Brawand S."/>
        </authorList>
    </citation>
    <scope>NUCLEOTIDE SEQUENCE [LARGE SCALE GENOMIC DNA]</scope>
    <source>
        <strain evidence="3">17KM38</strain>
    </source>
</reference>
<feature type="transmembrane region" description="Helical" evidence="1">
    <location>
        <begin position="549"/>
        <end position="570"/>
    </location>
</feature>
<dbReference type="AlphaFoldDB" id="A0A2Z3YRE2"/>
<evidence type="ECO:0000313" key="3">
    <source>
        <dbReference type="Proteomes" id="UP000247696"/>
    </source>
</evidence>
<keyword evidence="1" id="KW-0472">Membrane</keyword>
<feature type="transmembrane region" description="Helical" evidence="1">
    <location>
        <begin position="439"/>
        <end position="459"/>
    </location>
</feature>
<feature type="transmembrane region" description="Helical" evidence="1">
    <location>
        <begin position="497"/>
        <end position="516"/>
    </location>
</feature>
<dbReference type="EMBL" id="CP024988">
    <property type="protein sequence ID" value="AWT27476.1"/>
    <property type="molecule type" value="Genomic_DNA"/>
</dbReference>
<feature type="transmembrane region" description="Helical" evidence="1">
    <location>
        <begin position="191"/>
        <end position="208"/>
    </location>
</feature>
<organism evidence="2 3">
    <name type="scientific">Corynebacterium provencense</name>
    <dbReference type="NCBI Taxonomy" id="1737425"/>
    <lineage>
        <taxon>Bacteria</taxon>
        <taxon>Bacillati</taxon>
        <taxon>Actinomycetota</taxon>
        <taxon>Actinomycetes</taxon>
        <taxon>Mycobacteriales</taxon>
        <taxon>Corynebacteriaceae</taxon>
        <taxon>Corynebacterium</taxon>
    </lineage>
</organism>
<feature type="transmembrane region" description="Helical" evidence="1">
    <location>
        <begin position="83"/>
        <end position="102"/>
    </location>
</feature>
<feature type="transmembrane region" description="Helical" evidence="1">
    <location>
        <begin position="397"/>
        <end position="413"/>
    </location>
</feature>
<feature type="transmembrane region" description="Helical" evidence="1">
    <location>
        <begin position="23"/>
        <end position="48"/>
    </location>
</feature>
<name>A0A2Z3YRE2_9CORY</name>
<protein>
    <submittedName>
        <fullName evidence="2">Uncharacterized protein</fullName>
    </submittedName>
</protein>
<sequence length="732" mass="78350">MNVPELPAVALLRGRNRATAPHITVTAELVVLWITGFVSVLLPVLVWLDTGGPFRTAVTAVSAVLVPGVPVAMAFYPRRRRMWLALGPAVSLGVLVLVAVAQLLTGQWYPGTAASLVSLLGLAAVLPAARRNLPEAARKPDAVRYRTLTTVTVVPVVVCAASFGLWTSAVLRLDPGRAGSRGIITAVPPEYFAGLALLICCALWLLVSRWDPRHPLHLQLGLLAAALTVQITTFVSFADGGAVVGTGYVHVGFVDAIGDLGRTLEGFDARFSWPGFFAAFAMLAAWAGVDSVAGLLTVYPAVVGILFIPVLLVLGRILTGSDRTAWGGVLVYTLVNWVQQDYFSPQSLAFLLYFTVVVVMLTETGGRPSADGDGGTLWRWLRTTPPRPGNRTRRGELCVEVLLLLLCTAMVVSHQLTPVALLTTLILFGATGVVRQRSLWMAVGVIFVAWFAFGARDWWSGNLAVVINGFGKSQEALSSGIGGRVQGDAAYRQMQQLRILFTAVLGLTAVAGWFTVRGVWRKVCCLLLVASPVSLVAVQTYGGEVVLRVVLYASPVLVVLTASAVAWCCSPGRNRPGRNSAVHLTGRVPERVRGVVLVAGALMVTVVGVAARGTNTAFERNPASTVEAARAVLDSAPAGSVVVPVETDAVLRMDRVGELRSTRLSGEGEVADQIMDARPDFVFFSSAREAYEHILHGRPADWFTDLVRQMVDSGDYEIFTRTDTATVLRRIA</sequence>
<keyword evidence="1" id="KW-0812">Transmembrane</keyword>
<keyword evidence="3" id="KW-1185">Reference proteome</keyword>
<feature type="transmembrane region" description="Helical" evidence="1">
    <location>
        <begin position="271"/>
        <end position="289"/>
    </location>
</feature>
<evidence type="ECO:0000313" key="2">
    <source>
        <dbReference type="EMBL" id="AWT27476.1"/>
    </source>
</evidence>
<gene>
    <name evidence="2" type="ORF">Csp1_27330</name>
</gene>
<dbReference type="STRING" id="1737425.GCA_900049755_01753"/>
<feature type="transmembrane region" description="Helical" evidence="1">
    <location>
        <begin position="342"/>
        <end position="361"/>
    </location>
</feature>
<accession>A0A2Z3YRE2</accession>
<evidence type="ECO:0000256" key="1">
    <source>
        <dbReference type="SAM" id="Phobius"/>
    </source>
</evidence>